<dbReference type="Proteomes" id="UP000001640">
    <property type="component" value="Chromosome 3"/>
</dbReference>
<keyword evidence="1" id="KW-0472">Membrane</keyword>
<feature type="transmembrane region" description="Helical" evidence="1">
    <location>
        <begin position="32"/>
        <end position="53"/>
    </location>
</feature>
<evidence type="ECO:0000313" key="3">
    <source>
        <dbReference type="Proteomes" id="UP000001640"/>
    </source>
</evidence>
<dbReference type="Pfam" id="PF00674">
    <property type="entry name" value="DUP"/>
    <property type="match status" value="1"/>
</dbReference>
<evidence type="ECO:0000313" key="2">
    <source>
        <dbReference type="EMBL" id="CCC69293.1"/>
    </source>
</evidence>
<dbReference type="RefSeq" id="XP_003675659.1">
    <property type="nucleotide sequence ID" value="XM_003675611.1"/>
</dbReference>
<organism evidence="2 3">
    <name type="scientific">Naumovozyma castellii</name>
    <name type="common">Yeast</name>
    <name type="synonym">Saccharomyces castellii</name>
    <dbReference type="NCBI Taxonomy" id="27288"/>
    <lineage>
        <taxon>Eukaryota</taxon>
        <taxon>Fungi</taxon>
        <taxon>Dikarya</taxon>
        <taxon>Ascomycota</taxon>
        <taxon>Saccharomycotina</taxon>
        <taxon>Saccharomycetes</taxon>
        <taxon>Saccharomycetales</taxon>
        <taxon>Saccharomycetaceae</taxon>
        <taxon>Naumovozyma</taxon>
    </lineage>
</organism>
<dbReference type="GeneID" id="96902876"/>
<sequence>MAKDDMKANVPRNIFFTNFGYHFEEVVHCYPISFFLFSLLTLVIMYLVFYSTFEDDLSKLWKDVRKERQQTTTFELQPVAPKQIPTSETETETETSPPTEYYFDIKKEHIPKFLSYLLIFGIFYTLPFIFWYGLLILLKIDKKDSVKESQPLSLFKEIIDRTPNSTTASWDITTSHLNDMLYEGKKWPTKYMMWDGKECHAWFINQTSSVNVPLVDEFKKKNIRNLETYRYDALMAYEFKVSHGDNQDFELS</sequence>
<protein>
    <submittedName>
        <fullName evidence="2">Uncharacterized protein</fullName>
    </submittedName>
</protein>
<dbReference type="EMBL" id="HE576754">
    <property type="protein sequence ID" value="CCC69293.1"/>
    <property type="molecule type" value="Genomic_DNA"/>
</dbReference>
<reference evidence="2 3" key="1">
    <citation type="journal article" date="2011" name="Proc. Natl. Acad. Sci. U.S.A.">
        <title>Evolutionary erosion of yeast sex chromosomes by mating-type switching accidents.</title>
        <authorList>
            <person name="Gordon J.L."/>
            <person name="Armisen D."/>
            <person name="Proux-Wera E."/>
            <person name="Oheigeartaigh S.S."/>
            <person name="Byrne K.P."/>
            <person name="Wolfe K.H."/>
        </authorList>
    </citation>
    <scope>NUCLEOTIDE SEQUENCE [LARGE SCALE GENOMIC DNA]</scope>
    <source>
        <strain evidence="3">ATCC 76901 / BCRC 22586 / CBS 4309 / NBRC 1992 / NRRL Y-12630</strain>
    </source>
</reference>
<dbReference type="KEGG" id="ncs:NCAS_0C03030"/>
<accession>G0VCT3</accession>
<dbReference type="InterPro" id="IPR001142">
    <property type="entry name" value="DUP/COS"/>
</dbReference>
<feature type="transmembrane region" description="Helical" evidence="1">
    <location>
        <begin position="113"/>
        <end position="138"/>
    </location>
</feature>
<dbReference type="AlphaFoldDB" id="G0VCT3"/>
<gene>
    <name evidence="2" type="primary">NCAS0C03030</name>
    <name evidence="2" type="ordered locus">NCAS_0C03030</name>
</gene>
<keyword evidence="1" id="KW-0812">Transmembrane</keyword>
<reference key="2">
    <citation type="submission" date="2011-08" db="EMBL/GenBank/DDBJ databases">
        <title>Genome sequence of Naumovozyma castellii.</title>
        <authorList>
            <person name="Gordon J.L."/>
            <person name="Armisen D."/>
            <person name="Proux-Wera E."/>
            <person name="OhEigeartaigh S.S."/>
            <person name="Byrne K.P."/>
            <person name="Wolfe K.H."/>
        </authorList>
    </citation>
    <scope>NUCLEOTIDE SEQUENCE</scope>
    <source>
        <strain>Type strain:CBS 4309</strain>
    </source>
</reference>
<dbReference type="HOGENOM" id="CLU_1103037_0_0_1"/>
<name>G0VCT3_NAUCA</name>
<dbReference type="InParanoid" id="G0VCT3"/>
<evidence type="ECO:0000256" key="1">
    <source>
        <dbReference type="SAM" id="Phobius"/>
    </source>
</evidence>
<proteinExistence type="predicted"/>
<keyword evidence="3" id="KW-1185">Reference proteome</keyword>
<keyword evidence="1" id="KW-1133">Transmembrane helix</keyword>